<dbReference type="GO" id="GO:0061668">
    <property type="term" value="P:mitochondrial ribosome assembly"/>
    <property type="evidence" value="ECO:0007669"/>
    <property type="project" value="TreeGrafter"/>
</dbReference>
<evidence type="ECO:0000256" key="2">
    <source>
        <dbReference type="ARBA" id="ARBA00007692"/>
    </source>
</evidence>
<accession>A0A673LGK6</accession>
<dbReference type="Gene3D" id="1.25.70.10">
    <property type="entry name" value="Transcription termination factor 3, mitochondrial"/>
    <property type="match status" value="1"/>
</dbReference>
<dbReference type="Pfam" id="PF02536">
    <property type="entry name" value="mTERF"/>
    <property type="match status" value="1"/>
</dbReference>
<dbReference type="Ensembl" id="ENSSRHT00000077471.1">
    <property type="protein sequence ID" value="ENSSRHP00000075422.1"/>
    <property type="gene ID" value="ENSSRHG00000037447.1"/>
</dbReference>
<dbReference type="FunFam" id="1.25.70.10:FF:000002">
    <property type="entry name" value="transcription termination factor 3, mitochondrial"/>
    <property type="match status" value="1"/>
</dbReference>
<evidence type="ECO:0000256" key="8">
    <source>
        <dbReference type="ARBA" id="ARBA00081775"/>
    </source>
</evidence>
<dbReference type="PANTHER" id="PTHR13068">
    <property type="entry name" value="CGI-12 PROTEIN-RELATED"/>
    <property type="match status" value="1"/>
</dbReference>
<dbReference type="AlphaFoldDB" id="A0A673LGK6"/>
<dbReference type="OrthoDB" id="637682at2759"/>
<evidence type="ECO:0000256" key="7">
    <source>
        <dbReference type="ARBA" id="ARBA00071275"/>
    </source>
</evidence>
<dbReference type="GeneID" id="107742869"/>
<sequence>MHVCQRCVSLLLSRPLSAAGQQSTRALHQRSHLILLQHSTRQSPVHRLSQGHSRETWRHFTDHQAASPDVYNKTDLAQKKVVPLNSDVHRISSQVSLSDSQSIDLDAAVRASPLQEISEEEAVQIQVPSALPPESSTLRPYVDKSETLSKLVQLGVNLWELEQRPNVGSMLVRLDFHADVAPRLLFLKDLGVEESKLGRLLTKNPFILTESLDNLEARVSYLKSKKFSKQSVAVMVTKAPYLLNFSVERLDNRLGFFQKQLGLSAEKTRDVVTRLPKLLCGSLEPIKENLKVCELEFGFRGNEMQHIVTTVPKVLIANKRKLTQIFDFIHNTMDVPHSLIAKFPQVLNAKFLRIRERHLFLEYLGRAQYQPSQPNYISLDRLVFLPDDVFCSEVALAALEDFERFQKTL</sequence>
<comment type="subcellular location">
    <subcellularLocation>
        <location evidence="1">Mitochondrion</location>
    </subcellularLocation>
</comment>
<dbReference type="GO" id="GO:0003676">
    <property type="term" value="F:nucleic acid binding"/>
    <property type="evidence" value="ECO:0007669"/>
    <property type="project" value="InterPro"/>
</dbReference>
<organism evidence="9 10">
    <name type="scientific">Sinocyclocheilus rhinocerous</name>
    <dbReference type="NCBI Taxonomy" id="307959"/>
    <lineage>
        <taxon>Eukaryota</taxon>
        <taxon>Metazoa</taxon>
        <taxon>Chordata</taxon>
        <taxon>Craniata</taxon>
        <taxon>Vertebrata</taxon>
        <taxon>Euteleostomi</taxon>
        <taxon>Actinopterygii</taxon>
        <taxon>Neopterygii</taxon>
        <taxon>Teleostei</taxon>
        <taxon>Ostariophysi</taxon>
        <taxon>Cypriniformes</taxon>
        <taxon>Cyprinidae</taxon>
        <taxon>Cyprininae</taxon>
        <taxon>Sinocyclocheilus</taxon>
    </lineage>
</organism>
<dbReference type="GO" id="GO:0006390">
    <property type="term" value="P:mitochondrial transcription"/>
    <property type="evidence" value="ECO:0007669"/>
    <property type="project" value="TreeGrafter"/>
</dbReference>
<dbReference type="GO" id="GO:0006355">
    <property type="term" value="P:regulation of DNA-templated transcription"/>
    <property type="evidence" value="ECO:0007669"/>
    <property type="project" value="UniProtKB-ARBA"/>
</dbReference>
<keyword evidence="3" id="KW-0809">Transit peptide</keyword>
<dbReference type="PANTHER" id="PTHR13068:SF194">
    <property type="entry name" value="TRANSCRIPTION TERMINATION FACTOR 3, MITOCHONDRIAL"/>
    <property type="match status" value="1"/>
</dbReference>
<evidence type="ECO:0000256" key="4">
    <source>
        <dbReference type="ARBA" id="ARBA00023015"/>
    </source>
</evidence>
<evidence type="ECO:0000313" key="10">
    <source>
        <dbReference type="Proteomes" id="UP000472270"/>
    </source>
</evidence>
<keyword evidence="4" id="KW-0805">Transcription regulation</keyword>
<evidence type="ECO:0000256" key="5">
    <source>
        <dbReference type="ARBA" id="ARBA00023128"/>
    </source>
</evidence>
<dbReference type="GO" id="GO:0005739">
    <property type="term" value="C:mitochondrion"/>
    <property type="evidence" value="ECO:0007669"/>
    <property type="project" value="UniProtKB-SubCell"/>
</dbReference>
<keyword evidence="6" id="KW-0804">Transcription</keyword>
<dbReference type="InterPro" id="IPR003690">
    <property type="entry name" value="MTERF"/>
</dbReference>
<dbReference type="InterPro" id="IPR038538">
    <property type="entry name" value="MTERF_sf"/>
</dbReference>
<dbReference type="SMART" id="SM00733">
    <property type="entry name" value="Mterf"/>
    <property type="match status" value="5"/>
</dbReference>
<comment type="similarity">
    <text evidence="2">Belongs to the mTERF family.</text>
</comment>
<reference evidence="9" key="2">
    <citation type="submission" date="2025-09" db="UniProtKB">
        <authorList>
            <consortium name="Ensembl"/>
        </authorList>
    </citation>
    <scope>IDENTIFICATION</scope>
</reference>
<evidence type="ECO:0000256" key="3">
    <source>
        <dbReference type="ARBA" id="ARBA00022946"/>
    </source>
</evidence>
<keyword evidence="10" id="KW-1185">Reference proteome</keyword>
<gene>
    <name evidence="9" type="primary">LOC107742869</name>
</gene>
<evidence type="ECO:0000313" key="9">
    <source>
        <dbReference type="Ensembl" id="ENSSRHP00000075422.1"/>
    </source>
</evidence>
<evidence type="ECO:0000256" key="1">
    <source>
        <dbReference type="ARBA" id="ARBA00004173"/>
    </source>
</evidence>
<name>A0A673LGK6_9TELE</name>
<evidence type="ECO:0000256" key="6">
    <source>
        <dbReference type="ARBA" id="ARBA00023163"/>
    </source>
</evidence>
<dbReference type="RefSeq" id="XP_016411427.1">
    <property type="nucleotide sequence ID" value="XM_016555941.1"/>
</dbReference>
<dbReference type="Proteomes" id="UP000472270">
    <property type="component" value="Unassembled WGS sequence"/>
</dbReference>
<keyword evidence="5" id="KW-0496">Mitochondrion</keyword>
<dbReference type="KEGG" id="srx:107742869"/>
<protein>
    <recommendedName>
        <fullName evidence="7">Transcription termination factor 3, mitochondrial</fullName>
    </recommendedName>
    <alternativeName>
        <fullName evidence="8">mTERF domain-containing protein 1, mitochondrial</fullName>
    </alternativeName>
</protein>
<reference evidence="9" key="1">
    <citation type="submission" date="2025-08" db="UniProtKB">
        <authorList>
            <consortium name="Ensembl"/>
        </authorList>
    </citation>
    <scope>IDENTIFICATION</scope>
</reference>
<proteinExistence type="inferred from homology"/>